<dbReference type="Gene3D" id="1.10.10.60">
    <property type="entry name" value="Homeodomain-like"/>
    <property type="match status" value="1"/>
</dbReference>
<dbReference type="InterPro" id="IPR009057">
    <property type="entry name" value="Homeodomain-like_sf"/>
</dbReference>
<dbReference type="Gene3D" id="1.10.357.10">
    <property type="entry name" value="Tetracycline Repressor, domain 2"/>
    <property type="match status" value="1"/>
</dbReference>
<reference evidence="6" key="1">
    <citation type="submission" date="2021-06" db="EMBL/GenBank/DDBJ databases">
        <authorList>
            <person name="Arsene-Ploetze F."/>
        </authorList>
    </citation>
    <scope>NUCLEOTIDE SEQUENCE</scope>
    <source>
        <strain evidence="6">SBRY1</strain>
    </source>
</reference>
<dbReference type="SUPFAM" id="SSF48498">
    <property type="entry name" value="Tetracyclin repressor-like, C-terminal domain"/>
    <property type="match status" value="1"/>
</dbReference>
<dbReference type="Pfam" id="PF00440">
    <property type="entry name" value="TetR_N"/>
    <property type="match status" value="1"/>
</dbReference>
<protein>
    <submittedName>
        <fullName evidence="6">Transcriptional regulator, TetR family</fullName>
    </submittedName>
</protein>
<evidence type="ECO:0000256" key="4">
    <source>
        <dbReference type="PROSITE-ProRule" id="PRU00335"/>
    </source>
</evidence>
<dbReference type="GO" id="GO:0000976">
    <property type="term" value="F:transcription cis-regulatory region binding"/>
    <property type="evidence" value="ECO:0007669"/>
    <property type="project" value="TreeGrafter"/>
</dbReference>
<dbReference type="InterPro" id="IPR011075">
    <property type="entry name" value="TetR_C"/>
</dbReference>
<keyword evidence="7" id="KW-1185">Reference proteome</keyword>
<proteinExistence type="predicted"/>
<evidence type="ECO:0000313" key="6">
    <source>
        <dbReference type="EMBL" id="CAG7607789.1"/>
    </source>
</evidence>
<dbReference type="EMBL" id="CAJVAX010000001">
    <property type="protein sequence ID" value="CAG7607789.1"/>
    <property type="molecule type" value="Genomic_DNA"/>
</dbReference>
<sequence>MCSSPTTKRTGRPRSADADRAILAATRIALAEQGWGRLTLGDVAARAGVAKTTLYRRWAGKNELVVDAMAALFEEQLDLPDLGSLEADIRGVVLRFAELLNRPETRTALMAVIAEAAHDDALRVRIREAIVDRQKHLVVLGRKRAQERGEIPPEDGAADAAAGPDRDNLIFDVVAGAVVHRVMVSSEPVDEEWAGRLAVLLVVGLAGLHTAQDL</sequence>
<gene>
    <name evidence="6" type="ORF">SBRY_11076</name>
</gene>
<evidence type="ECO:0000256" key="2">
    <source>
        <dbReference type="ARBA" id="ARBA00023125"/>
    </source>
</evidence>
<dbReference type="RefSeq" id="WP_205043428.1">
    <property type="nucleotide sequence ID" value="NZ_CAJVAX010000001.1"/>
</dbReference>
<dbReference type="Pfam" id="PF16859">
    <property type="entry name" value="TetR_C_11"/>
    <property type="match status" value="1"/>
</dbReference>
<evidence type="ECO:0000256" key="1">
    <source>
        <dbReference type="ARBA" id="ARBA00023015"/>
    </source>
</evidence>
<dbReference type="PROSITE" id="PS50977">
    <property type="entry name" value="HTH_TETR_2"/>
    <property type="match status" value="1"/>
</dbReference>
<organism evidence="6 7">
    <name type="scientific">Actinacidiphila bryophytorum</name>
    <dbReference type="NCBI Taxonomy" id="1436133"/>
    <lineage>
        <taxon>Bacteria</taxon>
        <taxon>Bacillati</taxon>
        <taxon>Actinomycetota</taxon>
        <taxon>Actinomycetes</taxon>
        <taxon>Kitasatosporales</taxon>
        <taxon>Streptomycetaceae</taxon>
        <taxon>Actinacidiphila</taxon>
    </lineage>
</organism>
<evidence type="ECO:0000313" key="7">
    <source>
        <dbReference type="Proteomes" id="UP001153328"/>
    </source>
</evidence>
<dbReference type="InterPro" id="IPR050109">
    <property type="entry name" value="HTH-type_TetR-like_transc_reg"/>
</dbReference>
<dbReference type="AlphaFoldDB" id="A0A9W4E489"/>
<dbReference type="GO" id="GO:0003700">
    <property type="term" value="F:DNA-binding transcription factor activity"/>
    <property type="evidence" value="ECO:0007669"/>
    <property type="project" value="TreeGrafter"/>
</dbReference>
<keyword evidence="3" id="KW-0804">Transcription</keyword>
<feature type="DNA-binding region" description="H-T-H motif" evidence="4">
    <location>
        <begin position="39"/>
        <end position="58"/>
    </location>
</feature>
<dbReference type="InterPro" id="IPR001647">
    <property type="entry name" value="HTH_TetR"/>
</dbReference>
<name>A0A9W4E489_9ACTN</name>
<keyword evidence="1" id="KW-0805">Transcription regulation</keyword>
<dbReference type="PRINTS" id="PR00455">
    <property type="entry name" value="HTHTETR"/>
</dbReference>
<dbReference type="SUPFAM" id="SSF46689">
    <property type="entry name" value="Homeodomain-like"/>
    <property type="match status" value="1"/>
</dbReference>
<accession>A0A9W4E489</accession>
<feature type="domain" description="HTH tetR-type" evidence="5">
    <location>
        <begin position="16"/>
        <end position="76"/>
    </location>
</feature>
<keyword evidence="2 4" id="KW-0238">DNA-binding</keyword>
<evidence type="ECO:0000259" key="5">
    <source>
        <dbReference type="PROSITE" id="PS50977"/>
    </source>
</evidence>
<dbReference type="PANTHER" id="PTHR30055">
    <property type="entry name" value="HTH-TYPE TRANSCRIPTIONAL REGULATOR RUTR"/>
    <property type="match status" value="1"/>
</dbReference>
<dbReference type="InterPro" id="IPR036271">
    <property type="entry name" value="Tet_transcr_reg_TetR-rel_C_sf"/>
</dbReference>
<evidence type="ECO:0000256" key="3">
    <source>
        <dbReference type="ARBA" id="ARBA00023163"/>
    </source>
</evidence>
<comment type="caution">
    <text evidence="6">The sequence shown here is derived from an EMBL/GenBank/DDBJ whole genome shotgun (WGS) entry which is preliminary data.</text>
</comment>
<dbReference type="PANTHER" id="PTHR30055:SF230">
    <property type="entry name" value="TRANSCRIPTIONAL REGULATORY PROTEIN (PROBABLY TETR-FAMILY)-RELATED"/>
    <property type="match status" value="1"/>
</dbReference>
<dbReference type="Proteomes" id="UP001153328">
    <property type="component" value="Unassembled WGS sequence"/>
</dbReference>